<feature type="coiled-coil region" evidence="7">
    <location>
        <begin position="28"/>
        <end position="62"/>
    </location>
</feature>
<name>A0A9D1FE21_9FIRM</name>
<organism evidence="8 9">
    <name type="scientific">Candidatus Scatomorpha merdipullorum</name>
    <dbReference type="NCBI Taxonomy" id="2840927"/>
    <lineage>
        <taxon>Bacteria</taxon>
        <taxon>Bacillati</taxon>
        <taxon>Bacillota</taxon>
        <taxon>Clostridia</taxon>
        <taxon>Eubacteriales</taxon>
        <taxon>Candidatus Scatomorpha</taxon>
    </lineage>
</organism>
<evidence type="ECO:0000313" key="8">
    <source>
        <dbReference type="EMBL" id="HIS67347.1"/>
    </source>
</evidence>
<evidence type="ECO:0000256" key="7">
    <source>
        <dbReference type="SAM" id="Coils"/>
    </source>
</evidence>
<keyword evidence="3" id="KW-0963">Cytoplasm</keyword>
<keyword evidence="5 7" id="KW-0175">Coiled coil</keyword>
<dbReference type="InterPro" id="IPR019933">
    <property type="entry name" value="DivIVA_domain"/>
</dbReference>
<dbReference type="Proteomes" id="UP000824001">
    <property type="component" value="Unassembled WGS sequence"/>
</dbReference>
<proteinExistence type="inferred from homology"/>
<evidence type="ECO:0000256" key="6">
    <source>
        <dbReference type="ARBA" id="ARBA00023306"/>
    </source>
</evidence>
<dbReference type="Pfam" id="PF05103">
    <property type="entry name" value="DivIVA"/>
    <property type="match status" value="1"/>
</dbReference>
<dbReference type="AlphaFoldDB" id="A0A9D1FE21"/>
<reference evidence="8" key="1">
    <citation type="submission" date="2020-10" db="EMBL/GenBank/DDBJ databases">
        <authorList>
            <person name="Gilroy R."/>
        </authorList>
    </citation>
    <scope>NUCLEOTIDE SEQUENCE</scope>
    <source>
        <strain evidence="8">ChiHjej10B9-9673</strain>
    </source>
</reference>
<keyword evidence="4" id="KW-0132">Cell division</keyword>
<comment type="caution">
    <text evidence="8">The sequence shown here is derived from an EMBL/GenBank/DDBJ whole genome shotgun (WGS) entry which is preliminary data.</text>
</comment>
<keyword evidence="6" id="KW-0131">Cell cycle</keyword>
<dbReference type="GO" id="GO:0051301">
    <property type="term" value="P:cell division"/>
    <property type="evidence" value="ECO:0007669"/>
    <property type="project" value="UniProtKB-KW"/>
</dbReference>
<dbReference type="GO" id="GO:0005737">
    <property type="term" value="C:cytoplasm"/>
    <property type="evidence" value="ECO:0007669"/>
    <property type="project" value="UniProtKB-SubCell"/>
</dbReference>
<sequence length="211" mass="23403">MTPQDIRERTFEKAVFGGYDMAGVDDFMEEAAQALESAQRENSTLKAKLKVLVDKIEEYRASEDAMRMTLMSAQKLSNQIESEARERADKLVGDAQAKSDEVLGSLKDEREAEERRLDGARKALERFFSDAREVCACTLENLRRLEAGELPGKAAAAAAVDETVRSISESVERLPDEPEPKIDVSAVMDAPAPRETITPDDVTRLFDMSGE</sequence>
<accession>A0A9D1FE21</accession>
<comment type="subcellular location">
    <subcellularLocation>
        <location evidence="1">Cytoplasm</location>
    </subcellularLocation>
</comment>
<dbReference type="PANTHER" id="PTHR35794">
    <property type="entry name" value="CELL DIVISION PROTEIN DIVIVA"/>
    <property type="match status" value="1"/>
</dbReference>
<dbReference type="EMBL" id="DVJK01000205">
    <property type="protein sequence ID" value="HIS67347.1"/>
    <property type="molecule type" value="Genomic_DNA"/>
</dbReference>
<dbReference type="PANTHER" id="PTHR35794:SF2">
    <property type="entry name" value="CELL DIVISION PROTEIN DIVIVA"/>
    <property type="match status" value="1"/>
</dbReference>
<evidence type="ECO:0000256" key="3">
    <source>
        <dbReference type="ARBA" id="ARBA00022490"/>
    </source>
</evidence>
<dbReference type="InterPro" id="IPR007793">
    <property type="entry name" value="DivIVA_fam"/>
</dbReference>
<evidence type="ECO:0000256" key="2">
    <source>
        <dbReference type="ARBA" id="ARBA00009008"/>
    </source>
</evidence>
<dbReference type="Gene3D" id="1.20.5.620">
    <property type="entry name" value="F1F0 ATP synthase subunit B, membrane domain"/>
    <property type="match status" value="1"/>
</dbReference>
<dbReference type="Gene3D" id="6.10.250.660">
    <property type="match status" value="1"/>
</dbReference>
<dbReference type="NCBIfam" id="TIGR03544">
    <property type="entry name" value="DivI1A_domain"/>
    <property type="match status" value="1"/>
</dbReference>
<evidence type="ECO:0000256" key="1">
    <source>
        <dbReference type="ARBA" id="ARBA00004496"/>
    </source>
</evidence>
<comment type="similarity">
    <text evidence="2">Belongs to the DivIVA family.</text>
</comment>
<reference evidence="8" key="2">
    <citation type="journal article" date="2021" name="PeerJ">
        <title>Extensive microbial diversity within the chicken gut microbiome revealed by metagenomics and culture.</title>
        <authorList>
            <person name="Gilroy R."/>
            <person name="Ravi A."/>
            <person name="Getino M."/>
            <person name="Pursley I."/>
            <person name="Horton D.L."/>
            <person name="Alikhan N.F."/>
            <person name="Baker D."/>
            <person name="Gharbi K."/>
            <person name="Hall N."/>
            <person name="Watson M."/>
            <person name="Adriaenssens E.M."/>
            <person name="Foster-Nyarko E."/>
            <person name="Jarju S."/>
            <person name="Secka A."/>
            <person name="Antonio M."/>
            <person name="Oren A."/>
            <person name="Chaudhuri R.R."/>
            <person name="La Ragione R."/>
            <person name="Hildebrand F."/>
            <person name="Pallen M.J."/>
        </authorList>
    </citation>
    <scope>NUCLEOTIDE SEQUENCE</scope>
    <source>
        <strain evidence="8">ChiHjej10B9-9673</strain>
    </source>
</reference>
<gene>
    <name evidence="8" type="ORF">IAC18_07260</name>
</gene>
<protein>
    <submittedName>
        <fullName evidence="8">DivIVA domain-containing protein</fullName>
    </submittedName>
</protein>
<evidence type="ECO:0000256" key="4">
    <source>
        <dbReference type="ARBA" id="ARBA00022618"/>
    </source>
</evidence>
<evidence type="ECO:0000313" key="9">
    <source>
        <dbReference type="Proteomes" id="UP000824001"/>
    </source>
</evidence>
<evidence type="ECO:0000256" key="5">
    <source>
        <dbReference type="ARBA" id="ARBA00023054"/>
    </source>
</evidence>